<dbReference type="Proteomes" id="UP000177871">
    <property type="component" value="Unassembled WGS sequence"/>
</dbReference>
<comment type="caution">
    <text evidence="3">The sequence shown here is derived from an EMBL/GenBank/DDBJ whole genome shotgun (WGS) entry which is preliminary data.</text>
</comment>
<reference evidence="3 4" key="1">
    <citation type="journal article" date="2016" name="Nat. Commun.">
        <title>Thousands of microbial genomes shed light on interconnected biogeochemical processes in an aquifer system.</title>
        <authorList>
            <person name="Anantharaman K."/>
            <person name="Brown C.T."/>
            <person name="Hug L.A."/>
            <person name="Sharon I."/>
            <person name="Castelle C.J."/>
            <person name="Probst A.J."/>
            <person name="Thomas B.C."/>
            <person name="Singh A."/>
            <person name="Wilkins M.J."/>
            <person name="Karaoz U."/>
            <person name="Brodie E.L."/>
            <person name="Williams K.H."/>
            <person name="Hubbard S.S."/>
            <person name="Banfield J.F."/>
        </authorList>
    </citation>
    <scope>NUCLEOTIDE SEQUENCE [LARGE SCALE GENOMIC DNA]</scope>
</reference>
<keyword evidence="1" id="KW-0378">Hydrolase</keyword>
<dbReference type="GO" id="GO:0004190">
    <property type="term" value="F:aspartic-type endopeptidase activity"/>
    <property type="evidence" value="ECO:0007669"/>
    <property type="project" value="InterPro"/>
</dbReference>
<dbReference type="Gene3D" id="2.40.70.10">
    <property type="entry name" value="Acid Proteases"/>
    <property type="match status" value="1"/>
</dbReference>
<dbReference type="STRING" id="1798381.A2721_00465"/>
<evidence type="ECO:0000313" key="4">
    <source>
        <dbReference type="Proteomes" id="UP000177871"/>
    </source>
</evidence>
<dbReference type="SUPFAM" id="SSF50630">
    <property type="entry name" value="Acid proteases"/>
    <property type="match status" value="1"/>
</dbReference>
<dbReference type="InterPro" id="IPR001969">
    <property type="entry name" value="Aspartic_peptidase_AS"/>
</dbReference>
<gene>
    <name evidence="3" type="ORF">A2721_00465</name>
</gene>
<dbReference type="InterPro" id="IPR021109">
    <property type="entry name" value="Peptidase_aspartic_dom_sf"/>
</dbReference>
<organism evidence="3 4">
    <name type="scientific">Candidatus Gottesmanbacteria bacterium RIFCSPHIGHO2_01_FULL_47_48</name>
    <dbReference type="NCBI Taxonomy" id="1798381"/>
    <lineage>
        <taxon>Bacteria</taxon>
        <taxon>Candidatus Gottesmaniibacteriota</taxon>
    </lineage>
</organism>
<feature type="domain" description="Peptidase A2" evidence="2">
    <location>
        <begin position="35"/>
        <end position="72"/>
    </location>
</feature>
<sequence>MIVSYKKVYIPSYNLSVLRPIVRVAIAGPKQQWIGEALLDTGADRSLFDIEVARDVGLDLSNASRQRFGGIGKDQVQVYTIDVGLGIIGMKEKVKIPIGFMENANIRALLGQEGFFDAFKITFDRRRDSIEIK</sequence>
<proteinExistence type="predicted"/>
<protein>
    <recommendedName>
        <fullName evidence="2">Peptidase A2 domain-containing protein</fullName>
    </recommendedName>
</protein>
<evidence type="ECO:0000259" key="2">
    <source>
        <dbReference type="PROSITE" id="PS50175"/>
    </source>
</evidence>
<accession>A0A1F6A5U7</accession>
<dbReference type="PROSITE" id="PS00141">
    <property type="entry name" value="ASP_PROTEASE"/>
    <property type="match status" value="1"/>
</dbReference>
<dbReference type="PROSITE" id="PS50175">
    <property type="entry name" value="ASP_PROT_RETROV"/>
    <property type="match status" value="1"/>
</dbReference>
<evidence type="ECO:0000256" key="1">
    <source>
        <dbReference type="ARBA" id="ARBA00022801"/>
    </source>
</evidence>
<dbReference type="AlphaFoldDB" id="A0A1F6A5U7"/>
<name>A0A1F6A5U7_9BACT</name>
<dbReference type="GO" id="GO:0006508">
    <property type="term" value="P:proteolysis"/>
    <property type="evidence" value="ECO:0007669"/>
    <property type="project" value="InterPro"/>
</dbReference>
<dbReference type="EMBL" id="MFJK01000002">
    <property type="protein sequence ID" value="OGG19842.1"/>
    <property type="molecule type" value="Genomic_DNA"/>
</dbReference>
<evidence type="ECO:0000313" key="3">
    <source>
        <dbReference type="EMBL" id="OGG19842.1"/>
    </source>
</evidence>
<dbReference type="InterPro" id="IPR001995">
    <property type="entry name" value="Peptidase_A2_cat"/>
</dbReference>